<protein>
    <submittedName>
        <fullName evidence="4">CBS domain-containing protein</fullName>
    </submittedName>
</protein>
<keyword evidence="5" id="KW-1185">Reference proteome</keyword>
<comment type="caution">
    <text evidence="4">The sequence shown here is derived from an EMBL/GenBank/DDBJ whole genome shotgun (WGS) entry which is preliminary data.</text>
</comment>
<reference evidence="5" key="1">
    <citation type="submission" date="2023-07" db="EMBL/GenBank/DDBJ databases">
        <title>Draft genome sequence of Agarivorans aestuarii strain ZMCS4, a CAZymes producing bacteria isolated from the marine brown algae Clodostephus spongiosus.</title>
        <authorList>
            <person name="Lorente B."/>
            <person name="Cabral C."/>
            <person name="Frias J."/>
            <person name="Faria J."/>
            <person name="Toubarro D."/>
        </authorList>
    </citation>
    <scope>NUCLEOTIDE SEQUENCE [LARGE SCALE GENOMIC DNA]</scope>
    <source>
        <strain evidence="5">ZMCS4</strain>
    </source>
</reference>
<dbReference type="PROSITE" id="PS51371">
    <property type="entry name" value="CBS"/>
    <property type="match status" value="2"/>
</dbReference>
<dbReference type="PANTHER" id="PTHR43080">
    <property type="entry name" value="CBS DOMAIN-CONTAINING PROTEIN CBSX3, MITOCHONDRIAL"/>
    <property type="match status" value="1"/>
</dbReference>
<evidence type="ECO:0000313" key="4">
    <source>
        <dbReference type="EMBL" id="MEE1673100.1"/>
    </source>
</evidence>
<organism evidence="4 5">
    <name type="scientific">Agarivorans aestuarii</name>
    <dbReference type="NCBI Taxonomy" id="1563703"/>
    <lineage>
        <taxon>Bacteria</taxon>
        <taxon>Pseudomonadati</taxon>
        <taxon>Pseudomonadota</taxon>
        <taxon>Gammaproteobacteria</taxon>
        <taxon>Alteromonadales</taxon>
        <taxon>Alteromonadaceae</taxon>
        <taxon>Agarivorans</taxon>
    </lineage>
</organism>
<dbReference type="Gene3D" id="3.10.580.10">
    <property type="entry name" value="CBS-domain"/>
    <property type="match status" value="1"/>
</dbReference>
<evidence type="ECO:0000259" key="3">
    <source>
        <dbReference type="PROSITE" id="PS51371"/>
    </source>
</evidence>
<dbReference type="Proteomes" id="UP001310248">
    <property type="component" value="Unassembled WGS sequence"/>
</dbReference>
<evidence type="ECO:0000256" key="1">
    <source>
        <dbReference type="ARBA" id="ARBA00023122"/>
    </source>
</evidence>
<keyword evidence="1 2" id="KW-0129">CBS domain</keyword>
<name>A0ABU7G1G5_9ALTE</name>
<dbReference type="InterPro" id="IPR051257">
    <property type="entry name" value="Diverse_CBS-Domain"/>
</dbReference>
<dbReference type="InterPro" id="IPR000644">
    <property type="entry name" value="CBS_dom"/>
</dbReference>
<evidence type="ECO:0000256" key="2">
    <source>
        <dbReference type="PROSITE-ProRule" id="PRU00703"/>
    </source>
</evidence>
<dbReference type="CDD" id="cd04629">
    <property type="entry name" value="CBS_pair_bac"/>
    <property type="match status" value="1"/>
</dbReference>
<reference evidence="4 5" key="2">
    <citation type="submission" date="2023-12" db="EMBL/GenBank/DDBJ databases">
        <authorList>
            <consortium name="Cladostephus spongiosus"/>
            <person name="Lorente B."/>
            <person name="Cabral C."/>
            <person name="Frias J."/>
            <person name="Faria J."/>
            <person name="Toubarro D."/>
        </authorList>
    </citation>
    <scope>NUCLEOTIDE SEQUENCE [LARGE SCALE GENOMIC DNA]</scope>
    <source>
        <strain evidence="4 5">ZMCS4</strain>
    </source>
</reference>
<feature type="domain" description="CBS" evidence="3">
    <location>
        <begin position="11"/>
        <end position="70"/>
    </location>
</feature>
<accession>A0ABU7G1G5</accession>
<dbReference type="RefSeq" id="WP_163133606.1">
    <property type="nucleotide sequence ID" value="NZ_JAYDYW010000004.1"/>
</dbReference>
<dbReference type="InterPro" id="IPR044729">
    <property type="entry name" value="CBS_bac"/>
</dbReference>
<dbReference type="SMART" id="SM00116">
    <property type="entry name" value="CBS"/>
    <property type="match status" value="2"/>
</dbReference>
<feature type="domain" description="CBS" evidence="3">
    <location>
        <begin position="78"/>
        <end position="134"/>
    </location>
</feature>
<sequence length="139" mass="15756">MPEKLKVRDYMLMRPVCFTAKQPIAEVVHSLLEHKQLGAPVIDEQKHVIGWISEQDCLKSLLEATYHCETVSLVEDLMRSDVLSVGPETSILELAQSMLMQKPKMYPVIEQGKLLGLITREEVLAGIDKHLHSCYKQVS</sequence>
<dbReference type="Pfam" id="PF00571">
    <property type="entry name" value="CBS"/>
    <property type="match status" value="2"/>
</dbReference>
<dbReference type="PANTHER" id="PTHR43080:SF2">
    <property type="entry name" value="CBS DOMAIN-CONTAINING PROTEIN"/>
    <property type="match status" value="1"/>
</dbReference>
<dbReference type="InterPro" id="IPR046342">
    <property type="entry name" value="CBS_dom_sf"/>
</dbReference>
<gene>
    <name evidence="4" type="ORF">SNR37_002513</name>
</gene>
<evidence type="ECO:0000313" key="5">
    <source>
        <dbReference type="Proteomes" id="UP001310248"/>
    </source>
</evidence>
<dbReference type="SUPFAM" id="SSF54631">
    <property type="entry name" value="CBS-domain pair"/>
    <property type="match status" value="1"/>
</dbReference>
<dbReference type="EMBL" id="JAYDYW010000004">
    <property type="protein sequence ID" value="MEE1673100.1"/>
    <property type="molecule type" value="Genomic_DNA"/>
</dbReference>
<proteinExistence type="predicted"/>